<dbReference type="EMBL" id="AP024714">
    <property type="protein sequence ID" value="BCX82759.1"/>
    <property type="molecule type" value="Genomic_DNA"/>
</dbReference>
<keyword evidence="3" id="KW-0720">Serine protease</keyword>
<evidence type="ECO:0000313" key="7">
    <source>
        <dbReference type="Proteomes" id="UP001321825"/>
    </source>
</evidence>
<evidence type="ECO:0000256" key="2">
    <source>
        <dbReference type="ARBA" id="ARBA00022801"/>
    </source>
</evidence>
<dbReference type="InterPro" id="IPR036439">
    <property type="entry name" value="Dockerin_dom_sf"/>
</dbReference>
<dbReference type="Pfam" id="PF00082">
    <property type="entry name" value="Peptidase_S8"/>
    <property type="match status" value="1"/>
</dbReference>
<evidence type="ECO:0000259" key="5">
    <source>
        <dbReference type="Pfam" id="PF00082"/>
    </source>
</evidence>
<dbReference type="GO" id="GO:0016485">
    <property type="term" value="P:protein processing"/>
    <property type="evidence" value="ECO:0007669"/>
    <property type="project" value="TreeGrafter"/>
</dbReference>
<dbReference type="Gene3D" id="1.10.1330.10">
    <property type="entry name" value="Dockerin domain"/>
    <property type="match status" value="1"/>
</dbReference>
<dbReference type="InterPro" id="IPR023828">
    <property type="entry name" value="Peptidase_S8_Ser-AS"/>
</dbReference>
<evidence type="ECO:0000256" key="4">
    <source>
        <dbReference type="SAM" id="SignalP"/>
    </source>
</evidence>
<dbReference type="AlphaFoldDB" id="A0AAU9CDP8"/>
<dbReference type="RefSeq" id="WP_317705146.1">
    <property type="nucleotide sequence ID" value="NZ_AP024714.1"/>
</dbReference>
<dbReference type="SUPFAM" id="SSF63446">
    <property type="entry name" value="Type I dockerin domain"/>
    <property type="match status" value="1"/>
</dbReference>
<feature type="chain" id="PRO_5043684048" evidence="4">
    <location>
        <begin position="23"/>
        <end position="827"/>
    </location>
</feature>
<reference evidence="7" key="1">
    <citation type="journal article" date="2024" name="Int. J. Syst. Evol. Microbiol.">
        <title>Methylomarinovum tepidoasis sp. nov., a moderately thermophilic methanotroph of the family Methylothermaceae isolated from a deep-sea hydrothermal field.</title>
        <authorList>
            <person name="Hirayama H."/>
            <person name="Takaki Y."/>
            <person name="Abe M."/>
            <person name="Miyazaki M."/>
            <person name="Uematsu K."/>
            <person name="Matsui Y."/>
            <person name="Takai K."/>
        </authorList>
    </citation>
    <scope>NUCLEOTIDE SEQUENCE [LARGE SCALE GENOMIC DNA]</scope>
    <source>
        <strain evidence="7">IT-9</strain>
    </source>
</reference>
<evidence type="ECO:0000256" key="1">
    <source>
        <dbReference type="ARBA" id="ARBA00022670"/>
    </source>
</evidence>
<dbReference type="CDD" id="cd05562">
    <property type="entry name" value="Peptidases_S53_like"/>
    <property type="match status" value="1"/>
</dbReference>
<dbReference type="SUPFAM" id="SSF52743">
    <property type="entry name" value="Subtilisin-like"/>
    <property type="match status" value="1"/>
</dbReference>
<dbReference type="PROSITE" id="PS00138">
    <property type="entry name" value="SUBTILASE_SER"/>
    <property type="match status" value="1"/>
</dbReference>
<keyword evidence="1" id="KW-0645">Protease</keyword>
<accession>A0AAU9CDP8</accession>
<dbReference type="GO" id="GO:0000272">
    <property type="term" value="P:polysaccharide catabolic process"/>
    <property type="evidence" value="ECO:0007669"/>
    <property type="project" value="InterPro"/>
</dbReference>
<keyword evidence="4" id="KW-0732">Signal</keyword>
<feature type="domain" description="Peptidase S8/S53" evidence="5">
    <location>
        <begin position="472"/>
        <end position="628"/>
    </location>
</feature>
<sequence length="827" mass="87487">MRRQIIPILMLCLLTAAFSVRADSGAVSQRLLRLEQAWREHQANGGQTPFRSPVADAHLWRGRVLVTVTGEGPAARLAEQLRSLGMDRVAAFGNAVSGWMPIDRLHLLDRLGTVSQARAALPRTHAATPLFGDGGNRVISQADAALRAVNARKRYGVDGRSITIGVLSDSFDCLGQAEDDTAAGELPAQVTVLKDLSNDPDENGITECDALNGQDEGRAMMQLIHDLAPGASLMFYTAFGGEADFASGIVALAAAGADVIVDDVGYASEPMFQDGIIAQAVDQVKAMGVAYFSSAGNEGRLGYGGAFNPGRAGLTGETAHDFHPDPAIDDFYQAIEIPENAQVTIILQWNQPFRTGDRGGAVSDLDLILFDETLSRVVASSEEDNLGRDPIEALVFVNDTGGTRFNLYIPHRAGPVPERIQYVIWGTPPQWPVERGPIPRGCTLGDGSGAIGAGQPQDPEAEAVRLLEYGDGPGNATIVGHANADGAMAVGAISYRETPFFGICSSLGRIEPFSSAGGVPVYFDANSNPLENAPVIRQKPDLVAVDETNTTFFPSGDNSDTDNDGRPNFFGTSAAAPHAAAVAALLLDYNPNLSVDELYHAMRLSALDLDDPATEGFDRGFDYGTGYGLLDAAGAFTALEQDGLYLTLGPVPLEAMAGEELRYLLTVVNFSPTPARDVAIRGQIPPATAVTGLEGCPRVDLALSACVIGDLAPGGRHQLELRLTITDGTVAAVEPQFELLSGGLPLADGSGSLIRPTTRIARPPGDFNHDGCIDRSDRAILLAVLRGTLTDADLNAGFDLTGDGRVDMDDLRELVRLYSRPEGVSCS</sequence>
<dbReference type="GO" id="GO:0004252">
    <property type="term" value="F:serine-type endopeptidase activity"/>
    <property type="evidence" value="ECO:0007669"/>
    <property type="project" value="InterPro"/>
</dbReference>
<dbReference type="KEGG" id="mcau:MIT9_P2345"/>
<dbReference type="InterPro" id="IPR034075">
    <property type="entry name" value="Glr3161-like_dom"/>
</dbReference>
<evidence type="ECO:0000256" key="3">
    <source>
        <dbReference type="ARBA" id="ARBA00022825"/>
    </source>
</evidence>
<dbReference type="PANTHER" id="PTHR42884:SF14">
    <property type="entry name" value="NEUROENDOCRINE CONVERTASE 1"/>
    <property type="match status" value="1"/>
</dbReference>
<gene>
    <name evidence="6" type="ORF">MIT9_P2345</name>
</gene>
<name>A0AAU9CDP8_9GAMM</name>
<dbReference type="Proteomes" id="UP001321825">
    <property type="component" value="Chromosome"/>
</dbReference>
<dbReference type="Gene3D" id="3.40.50.200">
    <property type="entry name" value="Peptidase S8/S53 domain"/>
    <property type="match status" value="2"/>
</dbReference>
<dbReference type="InterPro" id="IPR000209">
    <property type="entry name" value="Peptidase_S8/S53_dom"/>
</dbReference>
<feature type="signal peptide" evidence="4">
    <location>
        <begin position="1"/>
        <end position="22"/>
    </location>
</feature>
<dbReference type="GO" id="GO:0016020">
    <property type="term" value="C:membrane"/>
    <property type="evidence" value="ECO:0007669"/>
    <property type="project" value="TreeGrafter"/>
</dbReference>
<keyword evidence="2" id="KW-0378">Hydrolase</keyword>
<dbReference type="InterPro" id="IPR036852">
    <property type="entry name" value="Peptidase_S8/S53_dom_sf"/>
</dbReference>
<proteinExistence type="predicted"/>
<protein>
    <submittedName>
        <fullName evidence="6">Large repetitive protein</fullName>
    </submittedName>
</protein>
<dbReference type="PANTHER" id="PTHR42884">
    <property type="entry name" value="PROPROTEIN CONVERTASE SUBTILISIN/KEXIN-RELATED"/>
    <property type="match status" value="1"/>
</dbReference>
<evidence type="ECO:0000313" key="6">
    <source>
        <dbReference type="EMBL" id="BCX82759.1"/>
    </source>
</evidence>
<keyword evidence="7" id="KW-1185">Reference proteome</keyword>
<organism evidence="6 7">
    <name type="scientific">Methylomarinovum caldicuralii</name>
    <dbReference type="NCBI Taxonomy" id="438856"/>
    <lineage>
        <taxon>Bacteria</taxon>
        <taxon>Pseudomonadati</taxon>
        <taxon>Pseudomonadota</taxon>
        <taxon>Gammaproteobacteria</taxon>
        <taxon>Methylococcales</taxon>
        <taxon>Methylothermaceae</taxon>
        <taxon>Methylomarinovum</taxon>
    </lineage>
</organism>